<comment type="pathway">
    <text evidence="8">Glycolipid biosynthesis; KDO(2)-lipid A biosynthesis.</text>
</comment>
<keyword evidence="7 9" id="KW-0275">Fatty acid biosynthesis</keyword>
<dbReference type="HAMAP" id="MF_01217">
    <property type="entry name" value="Acyl_carrier"/>
    <property type="match status" value="1"/>
</dbReference>
<evidence type="ECO:0000256" key="9">
    <source>
        <dbReference type="HAMAP-Rule" id="MF_01217"/>
    </source>
</evidence>
<proteinExistence type="inferred from homology"/>
<dbReference type="NCBIfam" id="NF002151">
    <property type="entry name" value="PRK00982.1-5"/>
    <property type="match status" value="1"/>
</dbReference>
<dbReference type="Proteomes" id="UP000069926">
    <property type="component" value="Chromosome"/>
</dbReference>
<dbReference type="STRING" id="634113.AUT07_00075"/>
<evidence type="ECO:0000256" key="3">
    <source>
        <dbReference type="ARBA" id="ARBA00022516"/>
    </source>
</evidence>
<dbReference type="AlphaFoldDB" id="A0A0X9VTP0"/>
<dbReference type="UniPathway" id="UPA00094"/>
<dbReference type="UniPathway" id="UPA00360"/>
<name>A0A0X9VTP0_9GAMM</name>
<evidence type="ECO:0000256" key="8">
    <source>
        <dbReference type="ARBA" id="ARBA00024328"/>
    </source>
</evidence>
<dbReference type="RefSeq" id="WP_066282665.1">
    <property type="nucleotide sequence ID" value="NZ_CP013920.1"/>
</dbReference>
<comment type="similarity">
    <text evidence="9">Belongs to the acyl carrier protein (ACP) family.</text>
</comment>
<dbReference type="PROSITE" id="PS00012">
    <property type="entry name" value="PHOSPHOPANTETHEINE"/>
    <property type="match status" value="1"/>
</dbReference>
<dbReference type="InterPro" id="IPR036736">
    <property type="entry name" value="ACP-like_sf"/>
</dbReference>
<evidence type="ECO:0000256" key="1">
    <source>
        <dbReference type="ARBA" id="ARBA00003180"/>
    </source>
</evidence>
<dbReference type="InterPro" id="IPR006162">
    <property type="entry name" value="Ppantetheine_attach_site"/>
</dbReference>
<dbReference type="PATRIC" id="fig|634113.3.peg.73"/>
<keyword evidence="2 9" id="KW-0596">Phosphopantetheine</keyword>
<evidence type="ECO:0000256" key="11">
    <source>
        <dbReference type="RuleBase" id="RU003545"/>
    </source>
</evidence>
<keyword evidence="6 9" id="KW-0443">Lipid metabolism</keyword>
<evidence type="ECO:0000256" key="10">
    <source>
        <dbReference type="NCBIfam" id="TIGR00517"/>
    </source>
</evidence>
<comment type="subcellular location">
    <subcellularLocation>
        <location evidence="9">Cytoplasm</location>
    </subcellularLocation>
</comment>
<evidence type="ECO:0000256" key="2">
    <source>
        <dbReference type="ARBA" id="ARBA00022450"/>
    </source>
</evidence>
<keyword evidence="5 9" id="KW-0276">Fatty acid metabolism</keyword>
<dbReference type="InterPro" id="IPR003231">
    <property type="entry name" value="ACP"/>
</dbReference>
<keyword evidence="14" id="KW-1185">Reference proteome</keyword>
<evidence type="ECO:0000313" key="13">
    <source>
        <dbReference type="EMBL" id="AMA64668.1"/>
    </source>
</evidence>
<dbReference type="NCBIfam" id="NF002150">
    <property type="entry name" value="PRK00982.1-4"/>
    <property type="match status" value="1"/>
</dbReference>
<dbReference type="PANTHER" id="PTHR20863:SF76">
    <property type="entry name" value="CARRIER DOMAIN-CONTAINING PROTEIN"/>
    <property type="match status" value="1"/>
</dbReference>
<dbReference type="Pfam" id="PF00550">
    <property type="entry name" value="PP-binding"/>
    <property type="match status" value="1"/>
</dbReference>
<dbReference type="NCBIfam" id="NF002148">
    <property type="entry name" value="PRK00982.1-2"/>
    <property type="match status" value="1"/>
</dbReference>
<dbReference type="OrthoDB" id="9804551at2"/>
<comment type="PTM">
    <text evidence="11">4'-phosphopantetheine is transferred from CoA to a specific serine of apo-ACP by acpS.</text>
</comment>
<comment type="PTM">
    <text evidence="9">4'-phosphopantetheine is transferred from CoA to a specific serine of apo-ACP by AcpS. This modification is essential for activity because fatty acids are bound in thioester linkage to the sulfhydryl of the prosthetic group.</text>
</comment>
<dbReference type="GO" id="GO:0000035">
    <property type="term" value="F:acyl binding"/>
    <property type="evidence" value="ECO:0007669"/>
    <property type="project" value="TreeGrafter"/>
</dbReference>
<dbReference type="KEGG" id="asy:AUT07_00075"/>
<dbReference type="EMBL" id="CP013920">
    <property type="protein sequence ID" value="AMA64668.1"/>
    <property type="molecule type" value="Genomic_DNA"/>
</dbReference>
<dbReference type="GO" id="GO:0036104">
    <property type="term" value="P:Kdo2-lipid A biosynthetic process"/>
    <property type="evidence" value="ECO:0007669"/>
    <property type="project" value="UniProtKB-UniPathway"/>
</dbReference>
<dbReference type="SUPFAM" id="SSF47336">
    <property type="entry name" value="ACP-like"/>
    <property type="match status" value="1"/>
</dbReference>
<protein>
    <recommendedName>
        <fullName evidence="9 10">Acyl carrier protein</fullName>
        <shortName evidence="9">ACP</shortName>
    </recommendedName>
</protein>
<evidence type="ECO:0000256" key="5">
    <source>
        <dbReference type="ARBA" id="ARBA00022832"/>
    </source>
</evidence>
<evidence type="ECO:0000256" key="6">
    <source>
        <dbReference type="ARBA" id="ARBA00023098"/>
    </source>
</evidence>
<dbReference type="PANTHER" id="PTHR20863">
    <property type="entry name" value="ACYL CARRIER PROTEIN"/>
    <property type="match status" value="1"/>
</dbReference>
<gene>
    <name evidence="9 13" type="primary">acpP</name>
    <name evidence="13" type="ORF">AUT07_00075</name>
</gene>
<comment type="function">
    <text evidence="1 9 11">Carrier of the growing fatty acid chain in fatty acid biosynthesis.</text>
</comment>
<keyword evidence="9" id="KW-0963">Cytoplasm</keyword>
<evidence type="ECO:0000313" key="14">
    <source>
        <dbReference type="Proteomes" id="UP000069926"/>
    </source>
</evidence>
<dbReference type="FunFam" id="1.10.1200.10:FF:000001">
    <property type="entry name" value="Acyl carrier protein"/>
    <property type="match status" value="1"/>
</dbReference>
<feature type="modified residue" description="O-(pantetheine 4'-phosphoryl)serine" evidence="9">
    <location>
        <position position="46"/>
    </location>
</feature>
<comment type="pathway">
    <text evidence="9 11">Lipid metabolism; fatty acid biosynthesis.</text>
</comment>
<feature type="domain" description="Carrier" evidence="12">
    <location>
        <begin position="11"/>
        <end position="86"/>
    </location>
</feature>
<organism evidence="13 14">
    <name type="scientific">Candidatus Arsenophonus lipoptenae</name>
    <dbReference type="NCBI Taxonomy" id="634113"/>
    <lineage>
        <taxon>Bacteria</taxon>
        <taxon>Pseudomonadati</taxon>
        <taxon>Pseudomonadota</taxon>
        <taxon>Gammaproteobacteria</taxon>
        <taxon>Enterobacterales</taxon>
        <taxon>Morganellaceae</taxon>
        <taxon>Arsenophonus</taxon>
    </lineage>
</organism>
<dbReference type="NCBIfam" id="NF002149">
    <property type="entry name" value="PRK00982.1-3"/>
    <property type="match status" value="1"/>
</dbReference>
<sequence length="87" mass="9739">MSTKDEQRVNNNIEKRVKKIIAEQLGVKEDEVANESSFVDDLGADSLDTVELVMALEEEFDTEIPDEEAEKITTVQAAIDYIHCHGS</sequence>
<dbReference type="GO" id="GO:0000036">
    <property type="term" value="F:acyl carrier activity"/>
    <property type="evidence" value="ECO:0007669"/>
    <property type="project" value="UniProtKB-UniRule"/>
</dbReference>
<dbReference type="InterPro" id="IPR009081">
    <property type="entry name" value="PP-bd_ACP"/>
</dbReference>
<keyword evidence="4 9" id="KW-0597">Phosphoprotein</keyword>
<dbReference type="NCBIfam" id="TIGR00517">
    <property type="entry name" value="acyl_carrier"/>
    <property type="match status" value="1"/>
</dbReference>
<dbReference type="GO" id="GO:0005829">
    <property type="term" value="C:cytosol"/>
    <property type="evidence" value="ECO:0007669"/>
    <property type="project" value="TreeGrafter"/>
</dbReference>
<dbReference type="GO" id="GO:0016020">
    <property type="term" value="C:membrane"/>
    <property type="evidence" value="ECO:0007669"/>
    <property type="project" value="GOC"/>
</dbReference>
<keyword evidence="3 9" id="KW-0444">Lipid biosynthesis</keyword>
<dbReference type="GO" id="GO:0009245">
    <property type="term" value="P:lipid A biosynthetic process"/>
    <property type="evidence" value="ECO:0007669"/>
    <property type="project" value="TreeGrafter"/>
</dbReference>
<accession>A0A0X9VTP0</accession>
<dbReference type="Gene3D" id="1.10.1200.10">
    <property type="entry name" value="ACP-like"/>
    <property type="match status" value="1"/>
</dbReference>
<evidence type="ECO:0000256" key="7">
    <source>
        <dbReference type="ARBA" id="ARBA00023160"/>
    </source>
</evidence>
<evidence type="ECO:0000256" key="4">
    <source>
        <dbReference type="ARBA" id="ARBA00022553"/>
    </source>
</evidence>
<dbReference type="PROSITE" id="PS50075">
    <property type="entry name" value="CARRIER"/>
    <property type="match status" value="1"/>
</dbReference>
<evidence type="ECO:0000259" key="12">
    <source>
        <dbReference type="PROSITE" id="PS50075"/>
    </source>
</evidence>
<reference evidence="13 14" key="1">
    <citation type="submission" date="2016-01" db="EMBL/GenBank/DDBJ databases">
        <title>Genome sequence of Ca. Arsenophonus lipopteni, the exclusive symbiont of a blood sucking fly Lipoptena cervi (Diptera: Hippoboscidae).</title>
        <authorList>
            <person name="Novakova E."/>
            <person name="Hypsa V."/>
            <person name="Nguyen P."/>
            <person name="Husnik F."/>
            <person name="Darby A.C."/>
        </authorList>
    </citation>
    <scope>NUCLEOTIDE SEQUENCE [LARGE SCALE GENOMIC DNA]</scope>
    <source>
        <strain evidence="13 14">CB</strain>
    </source>
</reference>